<dbReference type="Proteomes" id="UP001165060">
    <property type="component" value="Unassembled WGS sequence"/>
</dbReference>
<protein>
    <submittedName>
        <fullName evidence="4">Uncharacterized protein</fullName>
    </submittedName>
</protein>
<evidence type="ECO:0000313" key="4">
    <source>
        <dbReference type="EMBL" id="GMI21862.1"/>
    </source>
</evidence>
<accession>A0ABQ6M945</accession>
<organism evidence="4 5">
    <name type="scientific">Tetraparma gracilis</name>
    <dbReference type="NCBI Taxonomy" id="2962635"/>
    <lineage>
        <taxon>Eukaryota</taxon>
        <taxon>Sar</taxon>
        <taxon>Stramenopiles</taxon>
        <taxon>Ochrophyta</taxon>
        <taxon>Bolidophyceae</taxon>
        <taxon>Parmales</taxon>
        <taxon>Triparmaceae</taxon>
        <taxon>Tetraparma</taxon>
    </lineage>
</organism>
<keyword evidence="5" id="KW-1185">Reference proteome</keyword>
<dbReference type="InterPro" id="IPR037124">
    <property type="entry name" value="Chaperonin_GroES_sf"/>
</dbReference>
<dbReference type="PRINTS" id="PR00297">
    <property type="entry name" value="CHAPERONIN10"/>
</dbReference>
<dbReference type="PANTHER" id="PTHR10772">
    <property type="entry name" value="10 KDA HEAT SHOCK PROTEIN"/>
    <property type="match status" value="1"/>
</dbReference>
<evidence type="ECO:0000256" key="1">
    <source>
        <dbReference type="ARBA" id="ARBA00006975"/>
    </source>
</evidence>
<dbReference type="SMART" id="SM00883">
    <property type="entry name" value="Cpn10"/>
    <property type="match status" value="2"/>
</dbReference>
<dbReference type="Pfam" id="PF00166">
    <property type="entry name" value="Cpn10"/>
    <property type="match status" value="2"/>
</dbReference>
<dbReference type="InterPro" id="IPR020818">
    <property type="entry name" value="Chaperonin_GroES"/>
</dbReference>
<evidence type="ECO:0000256" key="2">
    <source>
        <dbReference type="ARBA" id="ARBA00023186"/>
    </source>
</evidence>
<dbReference type="Gene3D" id="2.30.33.40">
    <property type="entry name" value="GroES chaperonin"/>
    <property type="match status" value="2"/>
</dbReference>
<dbReference type="PANTHER" id="PTHR10772:SF63">
    <property type="entry name" value="20 KDA CHAPERONIN, CHLOROPLASTIC"/>
    <property type="match status" value="1"/>
</dbReference>
<comment type="similarity">
    <text evidence="1 3">Belongs to the GroES chaperonin family.</text>
</comment>
<dbReference type="CDD" id="cd00320">
    <property type="entry name" value="cpn10"/>
    <property type="match status" value="2"/>
</dbReference>
<proteinExistence type="inferred from homology"/>
<comment type="caution">
    <text evidence="4">The sequence shown here is derived from an EMBL/GenBank/DDBJ whole genome shotgun (WGS) entry which is preliminary data.</text>
</comment>
<dbReference type="EMBL" id="BRYB01002565">
    <property type="protein sequence ID" value="GMI21862.1"/>
    <property type="molecule type" value="Genomic_DNA"/>
</dbReference>
<name>A0ABQ6M945_9STRA</name>
<evidence type="ECO:0000256" key="3">
    <source>
        <dbReference type="RuleBase" id="RU003479"/>
    </source>
</evidence>
<reference evidence="4 5" key="1">
    <citation type="journal article" date="2023" name="Commun. Biol.">
        <title>Genome analysis of Parmales, the sister group of diatoms, reveals the evolutionary specialization of diatoms from phago-mixotrophs to photoautotrophs.</title>
        <authorList>
            <person name="Ban H."/>
            <person name="Sato S."/>
            <person name="Yoshikawa S."/>
            <person name="Yamada K."/>
            <person name="Nakamura Y."/>
            <person name="Ichinomiya M."/>
            <person name="Sato N."/>
            <person name="Blanc-Mathieu R."/>
            <person name="Endo H."/>
            <person name="Kuwata A."/>
            <person name="Ogata H."/>
        </authorList>
    </citation>
    <scope>NUCLEOTIDE SEQUENCE [LARGE SCALE GENOMIC DNA]</scope>
</reference>
<dbReference type="InterPro" id="IPR011032">
    <property type="entry name" value="GroES-like_sf"/>
</dbReference>
<evidence type="ECO:0000313" key="5">
    <source>
        <dbReference type="Proteomes" id="UP001165060"/>
    </source>
</evidence>
<gene>
    <name evidence="4" type="ORF">TeGR_g7774</name>
</gene>
<sequence length="189" mass="19596">MISTLDSISTTLGGIMLPDSSVSKPTTGTVLAAGPGRAHPHSGRLLPPPVPAGCNVLHSVFSGKTVKYDGRDCKLVRDDDVILTFEGPLPKLGSVRVIKDYMLFRPDAEKAATKSGIAVAAAVSADLAPCTGTLVLSGPGRVASSGLPTAPQVREGERAKWKDYAGQDVSIEGVDYVAVRMVDVLSVLG</sequence>
<keyword evidence="2 3" id="KW-0143">Chaperone</keyword>
<dbReference type="SUPFAM" id="SSF50129">
    <property type="entry name" value="GroES-like"/>
    <property type="match status" value="2"/>
</dbReference>